<evidence type="ECO:0000256" key="1">
    <source>
        <dbReference type="SAM" id="Phobius"/>
    </source>
</evidence>
<evidence type="ECO:0000313" key="3">
    <source>
        <dbReference type="WBParaSite" id="PEQ_0001384801-mRNA-1"/>
    </source>
</evidence>
<proteinExistence type="predicted"/>
<sequence length="55" mass="6466">MPKNASFISKSRLVAVRIYYGTNFIDCFAEIGFFVYQIRLPIIILGYHVIMHQRN</sequence>
<reference evidence="3" key="1">
    <citation type="submission" date="2022-11" db="UniProtKB">
        <authorList>
            <consortium name="WormBaseParasite"/>
        </authorList>
    </citation>
    <scope>IDENTIFICATION</scope>
</reference>
<dbReference type="WBParaSite" id="PEQ_0001384801-mRNA-1">
    <property type="protein sequence ID" value="PEQ_0001384801-mRNA-1"/>
    <property type="gene ID" value="PEQ_0001384801"/>
</dbReference>
<feature type="transmembrane region" description="Helical" evidence="1">
    <location>
        <begin position="31"/>
        <end position="50"/>
    </location>
</feature>
<dbReference type="Proteomes" id="UP000887564">
    <property type="component" value="Unplaced"/>
</dbReference>
<dbReference type="AlphaFoldDB" id="A0A914S5E9"/>
<keyword evidence="1" id="KW-0472">Membrane</keyword>
<keyword evidence="1" id="KW-0812">Transmembrane</keyword>
<keyword evidence="2" id="KW-1185">Reference proteome</keyword>
<accession>A0A914S5E9</accession>
<evidence type="ECO:0000313" key="2">
    <source>
        <dbReference type="Proteomes" id="UP000887564"/>
    </source>
</evidence>
<keyword evidence="1" id="KW-1133">Transmembrane helix</keyword>
<protein>
    <submittedName>
        <fullName evidence="3">Uncharacterized protein</fullName>
    </submittedName>
</protein>
<name>A0A914S5E9_PAREQ</name>
<organism evidence="2 3">
    <name type="scientific">Parascaris equorum</name>
    <name type="common">Equine roundworm</name>
    <dbReference type="NCBI Taxonomy" id="6256"/>
    <lineage>
        <taxon>Eukaryota</taxon>
        <taxon>Metazoa</taxon>
        <taxon>Ecdysozoa</taxon>
        <taxon>Nematoda</taxon>
        <taxon>Chromadorea</taxon>
        <taxon>Rhabditida</taxon>
        <taxon>Spirurina</taxon>
        <taxon>Ascaridomorpha</taxon>
        <taxon>Ascaridoidea</taxon>
        <taxon>Ascarididae</taxon>
        <taxon>Parascaris</taxon>
    </lineage>
</organism>